<dbReference type="InterPro" id="IPR002645">
    <property type="entry name" value="STAS_dom"/>
</dbReference>
<feature type="domain" description="STAS" evidence="2">
    <location>
        <begin position="26"/>
        <end position="114"/>
    </location>
</feature>
<reference evidence="3" key="1">
    <citation type="submission" date="2021-01" db="EMBL/GenBank/DDBJ databases">
        <title>Whole genome shotgun sequence of Actinoplanes siamensis NBRC 109076.</title>
        <authorList>
            <person name="Komaki H."/>
            <person name="Tamura T."/>
        </authorList>
    </citation>
    <scope>NUCLEOTIDE SEQUENCE</scope>
    <source>
        <strain evidence="3">NBRC 109076</strain>
    </source>
</reference>
<dbReference type="InterPro" id="IPR050267">
    <property type="entry name" value="Anti-sigma-factor_SerPK"/>
</dbReference>
<evidence type="ECO:0000313" key="3">
    <source>
        <dbReference type="EMBL" id="GIF04998.1"/>
    </source>
</evidence>
<proteinExistence type="predicted"/>
<dbReference type="InterPro" id="IPR003594">
    <property type="entry name" value="HATPase_dom"/>
</dbReference>
<comment type="caution">
    <text evidence="3">The sequence shown here is derived from an EMBL/GenBank/DDBJ whole genome shotgun (WGS) entry which is preliminary data.</text>
</comment>
<dbReference type="GO" id="GO:0004674">
    <property type="term" value="F:protein serine/threonine kinase activity"/>
    <property type="evidence" value="ECO:0007669"/>
    <property type="project" value="UniProtKB-KW"/>
</dbReference>
<dbReference type="SUPFAM" id="SSF55874">
    <property type="entry name" value="ATPase domain of HSP90 chaperone/DNA topoisomerase II/histidine kinase"/>
    <property type="match status" value="1"/>
</dbReference>
<dbReference type="Gene3D" id="3.30.565.10">
    <property type="entry name" value="Histidine kinase-like ATPase, C-terminal domain"/>
    <property type="match status" value="1"/>
</dbReference>
<dbReference type="PROSITE" id="PS50801">
    <property type="entry name" value="STAS"/>
    <property type="match status" value="1"/>
</dbReference>
<dbReference type="CDD" id="cd07043">
    <property type="entry name" value="STAS_anti-anti-sigma_factors"/>
    <property type="match status" value="1"/>
</dbReference>
<dbReference type="SUPFAM" id="SSF52091">
    <property type="entry name" value="SpoIIaa-like"/>
    <property type="match status" value="1"/>
</dbReference>
<sequence length="276" mass="29680">MTRIAATELKSVGYSGVRRSPHPLNTGIERDLESGVTTVRLAGELTTSGIRVVRLAMSKAAAECPSAVVVDLSRFRHTDPRQLGVFATATHEAQAHWGVSVLLCHAGREVIDGLGPIRTRVALYEDRHLALLAVRAHVPRWIRRRFAPRPPSAGQARSLVGVACVSWELPQLRDPARLVASELANNAIQHAGTDFQVITAWTGQYLRIAVQDGSPAAPRVVGEPPATGRIMAPGTGRGLRMITAASAHWGVTRTPGGKIVWALLRPHPDLTTDATI</sequence>
<organism evidence="3 4">
    <name type="scientific">Actinoplanes siamensis</name>
    <dbReference type="NCBI Taxonomy" id="1223317"/>
    <lineage>
        <taxon>Bacteria</taxon>
        <taxon>Bacillati</taxon>
        <taxon>Actinomycetota</taxon>
        <taxon>Actinomycetes</taxon>
        <taxon>Micromonosporales</taxon>
        <taxon>Micromonosporaceae</taxon>
        <taxon>Actinoplanes</taxon>
    </lineage>
</organism>
<dbReference type="PANTHER" id="PTHR35526">
    <property type="entry name" value="ANTI-SIGMA-F FACTOR RSBW-RELATED"/>
    <property type="match status" value="1"/>
</dbReference>
<dbReference type="PANTHER" id="PTHR35526:SF3">
    <property type="entry name" value="ANTI-SIGMA-F FACTOR RSBW"/>
    <property type="match status" value="1"/>
</dbReference>
<keyword evidence="4" id="KW-1185">Reference proteome</keyword>
<dbReference type="InterPro" id="IPR036513">
    <property type="entry name" value="STAS_dom_sf"/>
</dbReference>
<dbReference type="CDD" id="cd16936">
    <property type="entry name" value="HATPase_RsbW-like"/>
    <property type="match status" value="1"/>
</dbReference>
<keyword evidence="1" id="KW-0723">Serine/threonine-protein kinase</keyword>
<dbReference type="AlphaFoldDB" id="A0A919N5Z3"/>
<evidence type="ECO:0000313" key="4">
    <source>
        <dbReference type="Proteomes" id="UP000629619"/>
    </source>
</evidence>
<gene>
    <name evidence="3" type="ORF">Asi03nite_25360</name>
</gene>
<dbReference type="InterPro" id="IPR036890">
    <property type="entry name" value="HATPase_C_sf"/>
</dbReference>
<dbReference type="EMBL" id="BOMW01000023">
    <property type="protein sequence ID" value="GIF04998.1"/>
    <property type="molecule type" value="Genomic_DNA"/>
</dbReference>
<evidence type="ECO:0000256" key="1">
    <source>
        <dbReference type="ARBA" id="ARBA00022527"/>
    </source>
</evidence>
<name>A0A919N5Z3_9ACTN</name>
<dbReference type="Pfam" id="PF13581">
    <property type="entry name" value="HATPase_c_2"/>
    <property type="match status" value="1"/>
</dbReference>
<dbReference type="Gene3D" id="3.30.750.24">
    <property type="entry name" value="STAS domain"/>
    <property type="match status" value="1"/>
</dbReference>
<keyword evidence="1" id="KW-0808">Transferase</keyword>
<keyword evidence="1" id="KW-0418">Kinase</keyword>
<accession>A0A919N5Z3</accession>
<dbReference type="Proteomes" id="UP000629619">
    <property type="component" value="Unassembled WGS sequence"/>
</dbReference>
<evidence type="ECO:0000259" key="2">
    <source>
        <dbReference type="PROSITE" id="PS50801"/>
    </source>
</evidence>
<protein>
    <recommendedName>
        <fullName evidence="2">STAS domain-containing protein</fullName>
    </recommendedName>
</protein>